<feature type="transmembrane region" description="Helical" evidence="1">
    <location>
        <begin position="86"/>
        <end position="105"/>
    </location>
</feature>
<dbReference type="InterPro" id="IPR019251">
    <property type="entry name" value="DUF2231_TM"/>
</dbReference>
<reference evidence="3 4" key="1">
    <citation type="journal article" date="2022" name="BMC Genomics">
        <title>Comparative genome analysis of mycobacteria focusing on tRNA and non-coding RNA.</title>
        <authorList>
            <person name="Behra P.R.K."/>
            <person name="Pettersson B.M.F."/>
            <person name="Ramesh M."/>
            <person name="Das S."/>
            <person name="Dasgupta S."/>
            <person name="Kirsebom L.A."/>
        </authorList>
    </citation>
    <scope>NUCLEOTIDE SEQUENCE [LARGE SCALE GENOMIC DNA]</scope>
    <source>
        <strain evidence="3 4">DSM 44078</strain>
    </source>
</reference>
<accession>A0ABT3CE14</accession>
<sequence>MSTINGLPAHVLLVHLIVVLAPLTAVLAIISAVWPAARRRLVWLVLALALITMVATPLTTEAGEWLVGRVGESPAVETHADLGDTMLYFSIALLAAAALLAFLYVRESRGATTNTVVAVVIAAVVVLASVATTVQIYRIGESGARAAWGDLVSAGGS</sequence>
<keyword evidence="1" id="KW-0472">Membrane</keyword>
<evidence type="ECO:0000259" key="2">
    <source>
        <dbReference type="Pfam" id="PF09990"/>
    </source>
</evidence>
<feature type="transmembrane region" description="Helical" evidence="1">
    <location>
        <begin position="117"/>
        <end position="137"/>
    </location>
</feature>
<dbReference type="Proteomes" id="UP001526201">
    <property type="component" value="Unassembled WGS sequence"/>
</dbReference>
<evidence type="ECO:0000313" key="4">
    <source>
        <dbReference type="Proteomes" id="UP001526201"/>
    </source>
</evidence>
<keyword evidence="1" id="KW-1133">Transmembrane helix</keyword>
<dbReference type="Pfam" id="PF09990">
    <property type="entry name" value="DUF2231"/>
    <property type="match status" value="1"/>
</dbReference>
<keyword evidence="1" id="KW-0812">Transmembrane</keyword>
<name>A0ABT3CE14_9MYCO</name>
<evidence type="ECO:0000256" key="1">
    <source>
        <dbReference type="SAM" id="Phobius"/>
    </source>
</evidence>
<dbReference type="EMBL" id="JACKTY010000030">
    <property type="protein sequence ID" value="MCV7227728.1"/>
    <property type="molecule type" value="Genomic_DNA"/>
</dbReference>
<dbReference type="RefSeq" id="WP_264068726.1">
    <property type="nucleotide sequence ID" value="NZ_JACKTY010000030.1"/>
</dbReference>
<comment type="caution">
    <text evidence="3">The sequence shown here is derived from an EMBL/GenBank/DDBJ whole genome shotgun (WGS) entry which is preliminary data.</text>
</comment>
<protein>
    <recommendedName>
        <fullName evidence="2">DUF2231 domain-containing protein</fullName>
    </recommendedName>
</protein>
<proteinExistence type="predicted"/>
<feature type="transmembrane region" description="Helical" evidence="1">
    <location>
        <begin position="41"/>
        <end position="59"/>
    </location>
</feature>
<feature type="domain" description="DUF2231" evidence="2">
    <location>
        <begin position="6"/>
        <end position="152"/>
    </location>
</feature>
<organism evidence="3 4">
    <name type="scientific">Mycolicibacterium komossense</name>
    <dbReference type="NCBI Taxonomy" id="1779"/>
    <lineage>
        <taxon>Bacteria</taxon>
        <taxon>Bacillati</taxon>
        <taxon>Actinomycetota</taxon>
        <taxon>Actinomycetes</taxon>
        <taxon>Mycobacteriales</taxon>
        <taxon>Mycobacteriaceae</taxon>
        <taxon>Mycolicibacterium</taxon>
    </lineage>
</organism>
<evidence type="ECO:0000313" key="3">
    <source>
        <dbReference type="EMBL" id="MCV7227728.1"/>
    </source>
</evidence>
<gene>
    <name evidence="3" type="ORF">H7J73_17020</name>
</gene>
<keyword evidence="4" id="KW-1185">Reference proteome</keyword>
<feature type="transmembrane region" description="Helical" evidence="1">
    <location>
        <begin position="12"/>
        <end position="34"/>
    </location>
</feature>